<evidence type="ECO:0000313" key="2">
    <source>
        <dbReference type="EMBL" id="KAK4586581.1"/>
    </source>
</evidence>
<sequence length="109" mass="12986">MSNFQRQNNPYSNTYNPRWRNHPNSSWINNQEKKLTFEDMFMQYIQKTDMAIQNNSASIRNLEVQIGHLSSMLIERIARTLPSNTVTNPKEHGQEKFIFWKLRNESPVN</sequence>
<dbReference type="Proteomes" id="UP001324115">
    <property type="component" value="Unassembled WGS sequence"/>
</dbReference>
<comment type="caution">
    <text evidence="2">The sequence shown here is derived from an EMBL/GenBank/DDBJ whole genome shotgun (WGS) entry which is preliminary data.</text>
</comment>
<organism evidence="2 3">
    <name type="scientific">Quercus rubra</name>
    <name type="common">Northern red oak</name>
    <name type="synonym">Quercus borealis</name>
    <dbReference type="NCBI Taxonomy" id="3512"/>
    <lineage>
        <taxon>Eukaryota</taxon>
        <taxon>Viridiplantae</taxon>
        <taxon>Streptophyta</taxon>
        <taxon>Embryophyta</taxon>
        <taxon>Tracheophyta</taxon>
        <taxon>Spermatophyta</taxon>
        <taxon>Magnoliopsida</taxon>
        <taxon>eudicotyledons</taxon>
        <taxon>Gunneridae</taxon>
        <taxon>Pentapetalae</taxon>
        <taxon>rosids</taxon>
        <taxon>fabids</taxon>
        <taxon>Fagales</taxon>
        <taxon>Fagaceae</taxon>
        <taxon>Quercus</taxon>
    </lineage>
</organism>
<keyword evidence="3" id="KW-1185">Reference proteome</keyword>
<evidence type="ECO:0000256" key="1">
    <source>
        <dbReference type="SAM" id="MobiDB-lite"/>
    </source>
</evidence>
<protein>
    <submittedName>
        <fullName evidence="2">Uncharacterized protein</fullName>
    </submittedName>
</protein>
<dbReference type="AlphaFoldDB" id="A0AAN7F6K0"/>
<proteinExistence type="predicted"/>
<gene>
    <name evidence="2" type="ORF">RGQ29_023651</name>
</gene>
<accession>A0AAN7F6K0</accession>
<feature type="region of interest" description="Disordered" evidence="1">
    <location>
        <begin position="1"/>
        <end position="26"/>
    </location>
</feature>
<dbReference type="EMBL" id="JAXUIC010000006">
    <property type="protein sequence ID" value="KAK4586581.1"/>
    <property type="molecule type" value="Genomic_DNA"/>
</dbReference>
<reference evidence="2 3" key="1">
    <citation type="journal article" date="2023" name="G3 (Bethesda)">
        <title>A haplotype-resolved chromosome-scale genome for Quercus rubra L. provides insights into the genetics of adaptive traits for red oak species.</title>
        <authorList>
            <person name="Kapoor B."/>
            <person name="Jenkins J."/>
            <person name="Schmutz J."/>
            <person name="Zhebentyayeva T."/>
            <person name="Kuelheim C."/>
            <person name="Coggeshall M."/>
            <person name="Heim C."/>
            <person name="Lasky J.R."/>
            <person name="Leites L."/>
            <person name="Islam-Faridi N."/>
            <person name="Romero-Severson J."/>
            <person name="DeLeo V.L."/>
            <person name="Lucas S.M."/>
            <person name="Lazic D."/>
            <person name="Gailing O."/>
            <person name="Carlson J."/>
            <person name="Staton M."/>
        </authorList>
    </citation>
    <scope>NUCLEOTIDE SEQUENCE [LARGE SCALE GENOMIC DNA]</scope>
    <source>
        <strain evidence="2">Pseudo-F2</strain>
    </source>
</reference>
<evidence type="ECO:0000313" key="3">
    <source>
        <dbReference type="Proteomes" id="UP001324115"/>
    </source>
</evidence>
<name>A0AAN7F6K0_QUERU</name>